<dbReference type="AlphaFoldDB" id="A0A8D5U6Q0"/>
<dbReference type="KEGG" id="csty:KN1_13670"/>
<protein>
    <submittedName>
        <fullName evidence="1">Uncharacterized protein</fullName>
    </submittedName>
</protein>
<proteinExistence type="predicted"/>
<dbReference type="RefSeq" id="WP_221290334.1">
    <property type="nucleotide sequence ID" value="NZ_AP024597.1"/>
</dbReference>
<dbReference type="EMBL" id="AP024597">
    <property type="protein sequence ID" value="BCU70070.1"/>
    <property type="molecule type" value="Genomic_DNA"/>
</dbReference>
<name>A0A8D5U6Q0_9CREN</name>
<gene>
    <name evidence="1" type="ORF">KN1_13670</name>
</gene>
<sequence>MGLDFYDNSFQFWRRKSSPRLSNVLDPFALSSELHLNGDFTDPNPLFRALLREIYKNKGIKGRKEWGREKGEGEEDLSIGCNSGTNEGRIKVNFWKVKCPYCGEEFPYKRKKVLRCPKCNNVVGNVGFKTWNSNLEKFLYGEISTNELFDSPVTPTAENYEKLRDVFLDPDIPKAKVDFKNGFDSIYKLFSPNQLLVIKDIIEQIREREKGEIPVYALALLDFVTYNSMFSRFKKGKVFPLFSQKTPVTEEWVELSQSHFCMSLEKVLGRIGEKRDESPGVIASHPFTLDMDALYNIEFFFYEWVKRPLSNSNGYTLTPRLFKDYIFSCIDEGCESFYEKEFEFSSHIGGFDRAIFYLDRLDPGSLVYLVSLRDFHISVIGVEEGLFKVELVKGRKGVKPLWEIYTKVKKGNRGTYLDVLSMALRELTSYEKVLGVSNDATTLLGYALKMSSELVSGEKHTKVVS</sequence>
<evidence type="ECO:0000313" key="2">
    <source>
        <dbReference type="Proteomes" id="UP000825123"/>
    </source>
</evidence>
<accession>A0A8D5U6Q0</accession>
<evidence type="ECO:0000313" key="1">
    <source>
        <dbReference type="EMBL" id="BCU70070.1"/>
    </source>
</evidence>
<keyword evidence="2" id="KW-1185">Reference proteome</keyword>
<organism evidence="1 2">
    <name type="scientific">Stygiolobus caldivivus</name>
    <dbReference type="NCBI Taxonomy" id="2824673"/>
    <lineage>
        <taxon>Archaea</taxon>
        <taxon>Thermoproteota</taxon>
        <taxon>Thermoprotei</taxon>
        <taxon>Sulfolobales</taxon>
        <taxon>Sulfolobaceae</taxon>
        <taxon>Stygiolobus</taxon>
    </lineage>
</organism>
<dbReference type="Proteomes" id="UP000825123">
    <property type="component" value="Chromosome"/>
</dbReference>
<reference evidence="1 2" key="1">
    <citation type="submission" date="2021-04" db="EMBL/GenBank/DDBJ databases">
        <title>Complete genome sequence of Stygiolobus sp. KN-1.</title>
        <authorList>
            <person name="Nakamura K."/>
            <person name="Sakai H."/>
            <person name="Kurosawa N."/>
        </authorList>
    </citation>
    <scope>NUCLEOTIDE SEQUENCE [LARGE SCALE GENOMIC DNA]</scope>
    <source>
        <strain evidence="1 2">KN-1</strain>
    </source>
</reference>
<dbReference type="GeneID" id="66163094"/>